<evidence type="ECO:0000256" key="5">
    <source>
        <dbReference type="PROSITE-ProRule" id="PRU01191"/>
    </source>
</evidence>
<keyword evidence="2" id="KW-0805">Transcription regulation</keyword>
<feature type="compositionally biased region" description="Polar residues" evidence="6">
    <location>
        <begin position="111"/>
        <end position="122"/>
    </location>
</feature>
<evidence type="ECO:0000313" key="7">
    <source>
        <dbReference type="EMBL" id="KAJ9180535.1"/>
    </source>
</evidence>
<sequence>MLESQLFHLPFPHDSNIDVELFLDNQYANYALGNDAYVHHSEISPIFPSNTEFVDNMNLEFPLDKCLPFDLEESELFWSQEMQDICGWLKGAEENNSSFHDHHSEGKTGGESCSHSPSIVSGDTSMDRLIQQTLTIPNEGFEINYKVSVNHLAKAYGEAVENKLAELAEVTMRRISEKVSPISEIGERLLCYAFQQYSDKKQADYLKQESGRNFATAFEGFYQIFPYGMIAHFTANSAILEAKPHDAEVLHVVDFDMGEGVQWSSFIMSLSRQTTLKLTGIKWREEDSDSVPLRKFDETRRQLQDFAGSLGIRLHVEEMELQDLASEMKRKTKRGGKREWLAFNCMWALPHMGKRRSRRQVMEFLAVAKDLLADSASNNRGIVTLGDGGDCQTLKNCHGFGSFFESYMERYQALLESIELNFPVLLVEARLSMECLFIAPYVSSVTVMQTWEEIKEGSCDFMKGLGFEGLIVNNQSLMEAQEMVRQGETPYGVRTEGENNNEMVLEWKGTPLLRVSSWR</sequence>
<proteinExistence type="inferred from homology"/>
<name>A0ABQ9MNJ3_HEVBR</name>
<comment type="caution">
    <text evidence="5">Lacks conserved residue(s) required for the propagation of feature annotation.</text>
</comment>
<feature type="short sequence motif" description="VHIID" evidence="5">
    <location>
        <begin position="250"/>
        <end position="254"/>
    </location>
</feature>
<evidence type="ECO:0000256" key="3">
    <source>
        <dbReference type="ARBA" id="ARBA00023163"/>
    </source>
</evidence>
<keyword evidence="4" id="KW-0539">Nucleus</keyword>
<comment type="subcellular location">
    <subcellularLocation>
        <location evidence="1">Nucleus</location>
    </subcellularLocation>
</comment>
<dbReference type="PROSITE" id="PS50985">
    <property type="entry name" value="GRAS"/>
    <property type="match status" value="1"/>
</dbReference>
<evidence type="ECO:0000256" key="2">
    <source>
        <dbReference type="ARBA" id="ARBA00023015"/>
    </source>
</evidence>
<feature type="compositionally biased region" description="Basic and acidic residues" evidence="6">
    <location>
        <begin position="99"/>
        <end position="108"/>
    </location>
</feature>
<reference evidence="7" key="1">
    <citation type="journal article" date="2023" name="Plant Biotechnol. J.">
        <title>Chromosome-level wild Hevea brasiliensis genome provides new tools for genomic-assisted breeding and valuable loci to elevate rubber yield.</title>
        <authorList>
            <person name="Cheng H."/>
            <person name="Song X."/>
            <person name="Hu Y."/>
            <person name="Wu T."/>
            <person name="Yang Q."/>
            <person name="An Z."/>
            <person name="Feng S."/>
            <person name="Deng Z."/>
            <person name="Wu W."/>
            <person name="Zeng X."/>
            <person name="Tu M."/>
            <person name="Wang X."/>
            <person name="Huang H."/>
        </authorList>
    </citation>
    <scope>NUCLEOTIDE SEQUENCE</scope>
    <source>
        <strain evidence="7">MT/VB/25A 57/8</strain>
    </source>
</reference>
<evidence type="ECO:0000313" key="8">
    <source>
        <dbReference type="Proteomes" id="UP001174677"/>
    </source>
</evidence>
<protein>
    <submittedName>
        <fullName evidence="7">Uncharacterized protein</fullName>
    </submittedName>
</protein>
<gene>
    <name evidence="7" type="ORF">P3X46_008763</name>
</gene>
<evidence type="ECO:0000256" key="4">
    <source>
        <dbReference type="ARBA" id="ARBA00023242"/>
    </source>
</evidence>
<evidence type="ECO:0000256" key="1">
    <source>
        <dbReference type="ARBA" id="ARBA00004123"/>
    </source>
</evidence>
<organism evidence="7 8">
    <name type="scientific">Hevea brasiliensis</name>
    <name type="common">Para rubber tree</name>
    <name type="synonym">Siphonia brasiliensis</name>
    <dbReference type="NCBI Taxonomy" id="3981"/>
    <lineage>
        <taxon>Eukaryota</taxon>
        <taxon>Viridiplantae</taxon>
        <taxon>Streptophyta</taxon>
        <taxon>Embryophyta</taxon>
        <taxon>Tracheophyta</taxon>
        <taxon>Spermatophyta</taxon>
        <taxon>Magnoliopsida</taxon>
        <taxon>eudicotyledons</taxon>
        <taxon>Gunneridae</taxon>
        <taxon>Pentapetalae</taxon>
        <taxon>rosids</taxon>
        <taxon>fabids</taxon>
        <taxon>Malpighiales</taxon>
        <taxon>Euphorbiaceae</taxon>
        <taxon>Crotonoideae</taxon>
        <taxon>Micrandreae</taxon>
        <taxon>Hevea</taxon>
    </lineage>
</organism>
<accession>A0ABQ9MNJ3</accession>
<keyword evidence="3" id="KW-0804">Transcription</keyword>
<feature type="region of interest" description="Disordered" evidence="6">
    <location>
        <begin position="97"/>
        <end position="122"/>
    </location>
</feature>
<comment type="caution">
    <text evidence="7">The sequence shown here is derived from an EMBL/GenBank/DDBJ whole genome shotgun (WGS) entry which is preliminary data.</text>
</comment>
<keyword evidence="8" id="KW-1185">Reference proteome</keyword>
<dbReference type="PANTHER" id="PTHR31636">
    <property type="entry name" value="OSJNBA0084A10.13 PROTEIN-RELATED"/>
    <property type="match status" value="1"/>
</dbReference>
<dbReference type="Proteomes" id="UP001174677">
    <property type="component" value="Chromosome 5"/>
</dbReference>
<dbReference type="InterPro" id="IPR005202">
    <property type="entry name" value="TF_GRAS"/>
</dbReference>
<feature type="region of interest" description="SAW" evidence="5">
    <location>
        <begin position="446"/>
        <end position="519"/>
    </location>
</feature>
<dbReference type="EMBL" id="JARPOI010000005">
    <property type="protein sequence ID" value="KAJ9180535.1"/>
    <property type="molecule type" value="Genomic_DNA"/>
</dbReference>
<comment type="similarity">
    <text evidence="5">Belongs to the GRAS family.</text>
</comment>
<dbReference type="Pfam" id="PF03514">
    <property type="entry name" value="GRAS"/>
    <property type="match status" value="1"/>
</dbReference>
<evidence type="ECO:0000256" key="6">
    <source>
        <dbReference type="SAM" id="MobiDB-lite"/>
    </source>
</evidence>